<feature type="compositionally biased region" description="Basic and acidic residues" evidence="7">
    <location>
        <begin position="88"/>
        <end position="111"/>
    </location>
</feature>
<organism evidence="9 10">
    <name type="scientific">Stereocaulon virgatum</name>
    <dbReference type="NCBI Taxonomy" id="373712"/>
    <lineage>
        <taxon>Eukaryota</taxon>
        <taxon>Fungi</taxon>
        <taxon>Dikarya</taxon>
        <taxon>Ascomycota</taxon>
        <taxon>Pezizomycotina</taxon>
        <taxon>Lecanoromycetes</taxon>
        <taxon>OSLEUM clade</taxon>
        <taxon>Lecanoromycetidae</taxon>
        <taxon>Lecanorales</taxon>
        <taxon>Lecanorineae</taxon>
        <taxon>Stereocaulaceae</taxon>
        <taxon>Stereocaulon</taxon>
    </lineage>
</organism>
<dbReference type="InterPro" id="IPR009072">
    <property type="entry name" value="Histone-fold"/>
</dbReference>
<feature type="region of interest" description="Disordered" evidence="7">
    <location>
        <begin position="438"/>
        <end position="586"/>
    </location>
</feature>
<proteinExistence type="predicted"/>
<evidence type="ECO:0000259" key="8">
    <source>
        <dbReference type="PROSITE" id="PS50014"/>
    </source>
</evidence>
<reference evidence="9 10" key="1">
    <citation type="submission" date="2024-09" db="EMBL/GenBank/DDBJ databases">
        <title>Rethinking Asexuality: The Enigmatic Case of Functional Sexual Genes in Lepraria (Stereocaulaceae).</title>
        <authorList>
            <person name="Doellman M."/>
            <person name="Sun Y."/>
            <person name="Barcenas-Pena A."/>
            <person name="Lumbsch H.T."/>
            <person name="Grewe F."/>
        </authorList>
    </citation>
    <scope>NUCLEOTIDE SEQUENCE [LARGE SCALE GENOMIC DNA]</scope>
    <source>
        <strain evidence="9 10">Mercado 3170</strain>
    </source>
</reference>
<feature type="compositionally biased region" description="Basic and acidic residues" evidence="7">
    <location>
        <begin position="1096"/>
        <end position="1110"/>
    </location>
</feature>
<keyword evidence="3 6" id="KW-0103">Bromodomain</keyword>
<comment type="subcellular location">
    <subcellularLocation>
        <location evidence="1">Nucleus</location>
    </subcellularLocation>
</comment>
<gene>
    <name evidence="9" type="ORF">N7G274_007828</name>
</gene>
<feature type="compositionally biased region" description="Low complexity" evidence="7">
    <location>
        <begin position="252"/>
        <end position="268"/>
    </location>
</feature>
<feature type="region of interest" description="Disordered" evidence="7">
    <location>
        <begin position="1027"/>
        <end position="1155"/>
    </location>
</feature>
<dbReference type="PROSITE" id="PS00633">
    <property type="entry name" value="BROMODOMAIN_1"/>
    <property type="match status" value="1"/>
</dbReference>
<comment type="caution">
    <text evidence="9">The sequence shown here is derived from an EMBL/GenBank/DDBJ whole genome shotgun (WGS) entry which is preliminary data.</text>
</comment>
<evidence type="ECO:0000313" key="9">
    <source>
        <dbReference type="EMBL" id="KAL2039556.1"/>
    </source>
</evidence>
<evidence type="ECO:0000256" key="7">
    <source>
        <dbReference type="SAM" id="MobiDB-lite"/>
    </source>
</evidence>
<dbReference type="Gene3D" id="1.20.920.10">
    <property type="entry name" value="Bromodomain-like"/>
    <property type="match status" value="1"/>
</dbReference>
<dbReference type="PROSITE" id="PS50014">
    <property type="entry name" value="BROMODOMAIN_2"/>
    <property type="match status" value="1"/>
</dbReference>
<evidence type="ECO:0000256" key="2">
    <source>
        <dbReference type="ARBA" id="ARBA00023015"/>
    </source>
</evidence>
<dbReference type="SUPFAM" id="SSF47370">
    <property type="entry name" value="Bromodomain"/>
    <property type="match status" value="1"/>
</dbReference>
<dbReference type="InterPro" id="IPR018359">
    <property type="entry name" value="Bromodomain_CS"/>
</dbReference>
<dbReference type="Pfam" id="PF00439">
    <property type="entry name" value="Bromodomain"/>
    <property type="match status" value="1"/>
</dbReference>
<feature type="compositionally biased region" description="Low complexity" evidence="7">
    <location>
        <begin position="486"/>
        <end position="498"/>
    </location>
</feature>
<dbReference type="SMART" id="SM00297">
    <property type="entry name" value="BROMO"/>
    <property type="match status" value="1"/>
</dbReference>
<dbReference type="PRINTS" id="PR00503">
    <property type="entry name" value="BROMODOMAIN"/>
</dbReference>
<evidence type="ECO:0000256" key="3">
    <source>
        <dbReference type="ARBA" id="ARBA00023117"/>
    </source>
</evidence>
<protein>
    <recommendedName>
        <fullName evidence="8">Bromo domain-containing protein</fullName>
    </recommendedName>
</protein>
<keyword evidence="10" id="KW-1185">Reference proteome</keyword>
<evidence type="ECO:0000256" key="5">
    <source>
        <dbReference type="ARBA" id="ARBA00023242"/>
    </source>
</evidence>
<dbReference type="Gene3D" id="1.10.20.10">
    <property type="entry name" value="Histone, subunit A"/>
    <property type="match status" value="1"/>
</dbReference>
<keyword evidence="2" id="KW-0805">Transcription regulation</keyword>
<feature type="compositionally biased region" description="Basic residues" evidence="7">
    <location>
        <begin position="468"/>
        <end position="482"/>
    </location>
</feature>
<feature type="compositionally biased region" description="Acidic residues" evidence="7">
    <location>
        <begin position="130"/>
        <end position="143"/>
    </location>
</feature>
<evidence type="ECO:0000256" key="4">
    <source>
        <dbReference type="ARBA" id="ARBA00023163"/>
    </source>
</evidence>
<dbReference type="PANTHER" id="PTHR47343">
    <property type="entry name" value="TRANSCRIPTIONAL ACTIVATOR SPT7"/>
    <property type="match status" value="1"/>
</dbReference>
<feature type="compositionally biased region" description="Basic and acidic residues" evidence="7">
    <location>
        <begin position="192"/>
        <end position="208"/>
    </location>
</feature>
<feature type="region of interest" description="Disordered" evidence="7">
    <location>
        <begin position="88"/>
        <end position="156"/>
    </location>
</feature>
<dbReference type="EMBL" id="JBEFKJ010000025">
    <property type="protein sequence ID" value="KAL2039556.1"/>
    <property type="molecule type" value="Genomic_DNA"/>
</dbReference>
<accession>A0ABR4A3M3</accession>
<feature type="compositionally biased region" description="Low complexity" evidence="7">
    <location>
        <begin position="179"/>
        <end position="191"/>
    </location>
</feature>
<feature type="compositionally biased region" description="Polar residues" evidence="7">
    <location>
        <begin position="147"/>
        <end position="156"/>
    </location>
</feature>
<feature type="region of interest" description="Disordered" evidence="7">
    <location>
        <begin position="175"/>
        <end position="208"/>
    </location>
</feature>
<feature type="region of interest" description="Disordered" evidence="7">
    <location>
        <begin position="972"/>
        <end position="999"/>
    </location>
</feature>
<feature type="region of interest" description="Disordered" evidence="7">
    <location>
        <begin position="246"/>
        <end position="270"/>
    </location>
</feature>
<feature type="compositionally biased region" description="Low complexity" evidence="7">
    <location>
        <begin position="979"/>
        <end position="988"/>
    </location>
</feature>
<dbReference type="InterPro" id="IPR036427">
    <property type="entry name" value="Bromodomain-like_sf"/>
</dbReference>
<evidence type="ECO:0000313" key="10">
    <source>
        <dbReference type="Proteomes" id="UP001590950"/>
    </source>
</evidence>
<sequence>MSTHKPHINSNPNHLLNGLRETLHVNNYHGHPRRSATPIGRPIPANTVHLINSIEGDLGAEEHPRLAVFRGLYATSEARVNCLFEEKDRERSDIPESADGREGQHHDEIVEKTPAQGAFSAKKPARNIDEDNYDESDDEDNDDISNVSPLKSKSTNPVHNLALSSVAMLRDLSSNSTPASAKAGSSSVAGKTTEEARKKLEDDKKATEDAAKRSFNTLFYTLENDRGSMLEQKKLEEAERQVDVEMGGHGTAGNNASSAAGGNAQQGTLSQSNLGASSLTLKNLIRQIDAKRDHVQASDTELRTLMSEVRKNRSKWASEDKVGQEELYEAAEKVLNELRAMTEHSGPFLTRVNRKEVPDYYSVIKTPMDLGTMTKKLKMVQYKSKTEFVADLKMIWNNCLHYNAGPEHFLRKKALFMRKETEKLVPLIPNITIRDRADVEAEERRQQNGDANLAEDESSDDDPIIASRGRKAPGKTSKKGTAARKAPAGGAEGSPAPTAEHKLSHQIPNGLGSNLRNDHLRADSESILDGSQTPPPGTLTPAGVNGILGHSSHPDVMDIDGDSSINGTVPSVDGPNEDDENEDLEYKTWKQVTKKDRALVTAERHALFKEDHLDPEQPALRRTKQGMRRWLRKQKQAVTDGALGKKSAEVEITENEDAQPSGETLAEGMEGEEERILPDYYDTMAAIPDLSRRLRWIEDSEGNVTDQSDEFLRILPKGLFTSGDSVLARKIDENLRQIQNTRKLTSKIGVVKQMQLQSQMYQGQFQKHEPQPFLEKDIEACVISDEGPPVAAWVTRAALQRSIAKLLVHAGFEEFQPAAIDAFTDLVGDYFTKLARTLNEYTQAPRMPVIGPRGELTFKKRFTTEEKILHALQENGVDLDALDSYVTEDVERAGARSSATHDRMKAHLAESLRPALVDAGPDGSNAFNDDSEQFIGGDFAEELGEDFFGFKELGLDIGLSVPLHLLQNRMRNSNQAQNPSALSSTPLSDLPPPPPLQPITIDNVQSQIGLVQNFFLAKLHANNDQPLIEDDDLPQKQRFPKPRLPPTGKITSPRKRPQKEQGPGKGHPRKKMKLNDGEAKESGKEGEGPKGGESSKVGEKEKEKKDESEPSKPTTNGIITHSTDPVNDMISTPTSKERQRETEGGMISPESLEAT</sequence>
<keyword evidence="4" id="KW-0804">Transcription</keyword>
<dbReference type="CDD" id="cd22927">
    <property type="entry name" value="HFD_SPT7"/>
    <property type="match status" value="1"/>
</dbReference>
<dbReference type="PANTHER" id="PTHR47343:SF1">
    <property type="entry name" value="TRANSCRIPTIONAL ACTIVATOR SPT7"/>
    <property type="match status" value="1"/>
</dbReference>
<dbReference type="InterPro" id="IPR001487">
    <property type="entry name" value="Bromodomain"/>
</dbReference>
<keyword evidence="5" id="KW-0539">Nucleus</keyword>
<feature type="compositionally biased region" description="Polar residues" evidence="7">
    <location>
        <begin position="1114"/>
        <end position="1134"/>
    </location>
</feature>
<dbReference type="InterPro" id="IPR037782">
    <property type="entry name" value="Spt7"/>
</dbReference>
<dbReference type="Proteomes" id="UP001590950">
    <property type="component" value="Unassembled WGS sequence"/>
</dbReference>
<feature type="compositionally biased region" description="Basic and acidic residues" evidence="7">
    <location>
        <begin position="1073"/>
        <end position="1090"/>
    </location>
</feature>
<evidence type="ECO:0000256" key="1">
    <source>
        <dbReference type="ARBA" id="ARBA00004123"/>
    </source>
</evidence>
<dbReference type="Pfam" id="PF07524">
    <property type="entry name" value="Bromo_TP"/>
    <property type="match status" value="1"/>
</dbReference>
<feature type="domain" description="Bromo" evidence="8">
    <location>
        <begin position="340"/>
        <end position="410"/>
    </location>
</feature>
<feature type="compositionally biased region" description="Acidic residues" evidence="7">
    <location>
        <begin position="453"/>
        <end position="463"/>
    </location>
</feature>
<name>A0ABR4A3M3_9LECA</name>
<evidence type="ECO:0000256" key="6">
    <source>
        <dbReference type="PROSITE-ProRule" id="PRU00035"/>
    </source>
</evidence>
<feature type="compositionally biased region" description="Basic and acidic residues" evidence="7">
    <location>
        <begin position="438"/>
        <end position="447"/>
    </location>
</feature>
<dbReference type="InterPro" id="IPR006565">
    <property type="entry name" value="BTP"/>
</dbReference>